<feature type="domain" description="MATH" evidence="2">
    <location>
        <begin position="57"/>
        <end position="187"/>
    </location>
</feature>
<sequence>MLAAFCVDTVNIFCIKLGSSIRQPLAVPKCLVFCLRVLFPVSAYFKMAVVGCPVGKCFTLTWKLENMSYCWQKNEEPLRSPIFVVDALEGTRWTLSLYPRGFEDGNYIGYFLDRDADCSRADDIEIDYVLSFAAADGSALQESKVIKRAMPKGKGFGWANFVTTEEVFVRNRSRFLPDDTLTARCRMWRSDGKTTENGQIYARTRLGVESRSAVWNIDDFSHLEPYKVISFPINSTTGNKELMNLDLYLTGGQKFEKMLHFKLTARDPRINMSTIQLSLLDNAGGKTERVKGEVWFNVPEKLHRQLTFQTTRNRLMDAKDVYLPNDVLSVLCECTFSTGVVVQEIEAARYGDKDSIPGQPFANLADELSVLKKNLRSSLEEGFMSDVKLKAKTCSFPAHKVILSARSPVFKAMFSSDMRESMCDSVDIRDMDDETVRRMLQFIYTDDVVDLEWSSASDLYEAADRYEVLTLKEKCSSYLKANLRPSNACAALLLADLHHDEGLKRVVQDFILKHSWEVINSDEWKQMMETDLKLAAETMYLEFKE</sequence>
<evidence type="ECO:0000259" key="1">
    <source>
        <dbReference type="PROSITE" id="PS50097"/>
    </source>
</evidence>
<dbReference type="Proteomes" id="UP001054945">
    <property type="component" value="Unassembled WGS sequence"/>
</dbReference>
<evidence type="ECO:0000313" key="4">
    <source>
        <dbReference type="Proteomes" id="UP001054945"/>
    </source>
</evidence>
<dbReference type="CDD" id="cd18186">
    <property type="entry name" value="BTB_POZ_ZBTB_KLHL-like"/>
    <property type="match status" value="1"/>
</dbReference>
<name>A0AAV4SRF8_CAEEX</name>
<evidence type="ECO:0000313" key="3">
    <source>
        <dbReference type="EMBL" id="GIY35781.1"/>
    </source>
</evidence>
<comment type="caution">
    <text evidence="3">The sequence shown here is derived from an EMBL/GenBank/DDBJ whole genome shotgun (WGS) entry which is preliminary data.</text>
</comment>
<dbReference type="Pfam" id="PF00651">
    <property type="entry name" value="BTB"/>
    <property type="match status" value="1"/>
</dbReference>
<dbReference type="SUPFAM" id="SSF49599">
    <property type="entry name" value="TRAF domain-like"/>
    <property type="match status" value="2"/>
</dbReference>
<dbReference type="SMART" id="SM00225">
    <property type="entry name" value="BTB"/>
    <property type="match status" value="1"/>
</dbReference>
<protein>
    <submittedName>
        <fullName evidence="3">TD and POZ domain-containing protein 1-like</fullName>
    </submittedName>
</protein>
<dbReference type="InterPro" id="IPR011333">
    <property type="entry name" value="SKP1/BTB/POZ_sf"/>
</dbReference>
<dbReference type="GO" id="GO:0030163">
    <property type="term" value="P:protein catabolic process"/>
    <property type="evidence" value="ECO:0007669"/>
    <property type="project" value="UniProtKB-ARBA"/>
</dbReference>
<dbReference type="EMBL" id="BPLR01009960">
    <property type="protein sequence ID" value="GIY35781.1"/>
    <property type="molecule type" value="Genomic_DNA"/>
</dbReference>
<proteinExistence type="predicted"/>
<keyword evidence="4" id="KW-1185">Reference proteome</keyword>
<dbReference type="CDD" id="cd00121">
    <property type="entry name" value="MATH"/>
    <property type="match status" value="1"/>
</dbReference>
<organism evidence="3 4">
    <name type="scientific">Caerostris extrusa</name>
    <name type="common">Bark spider</name>
    <name type="synonym">Caerostris bankana</name>
    <dbReference type="NCBI Taxonomy" id="172846"/>
    <lineage>
        <taxon>Eukaryota</taxon>
        <taxon>Metazoa</taxon>
        <taxon>Ecdysozoa</taxon>
        <taxon>Arthropoda</taxon>
        <taxon>Chelicerata</taxon>
        <taxon>Arachnida</taxon>
        <taxon>Araneae</taxon>
        <taxon>Araneomorphae</taxon>
        <taxon>Entelegynae</taxon>
        <taxon>Araneoidea</taxon>
        <taxon>Araneidae</taxon>
        <taxon>Caerostris</taxon>
    </lineage>
</organism>
<dbReference type="PROSITE" id="PS50144">
    <property type="entry name" value="MATH"/>
    <property type="match status" value="1"/>
</dbReference>
<evidence type="ECO:0000259" key="2">
    <source>
        <dbReference type="PROSITE" id="PS50144"/>
    </source>
</evidence>
<gene>
    <name evidence="3" type="primary">Gm9125</name>
    <name evidence="3" type="ORF">CEXT_502831</name>
</gene>
<dbReference type="InterPro" id="IPR002083">
    <property type="entry name" value="MATH/TRAF_dom"/>
</dbReference>
<dbReference type="PROSITE" id="PS50097">
    <property type="entry name" value="BTB"/>
    <property type="match status" value="1"/>
</dbReference>
<feature type="domain" description="BTB" evidence="1">
    <location>
        <begin position="385"/>
        <end position="452"/>
    </location>
</feature>
<dbReference type="InterPro" id="IPR000210">
    <property type="entry name" value="BTB/POZ_dom"/>
</dbReference>
<dbReference type="Gene3D" id="1.25.40.420">
    <property type="match status" value="1"/>
</dbReference>
<dbReference type="SUPFAM" id="SSF54695">
    <property type="entry name" value="POZ domain"/>
    <property type="match status" value="1"/>
</dbReference>
<dbReference type="Pfam" id="PF22486">
    <property type="entry name" value="MATH_2"/>
    <property type="match status" value="1"/>
</dbReference>
<dbReference type="Gene3D" id="2.60.210.10">
    <property type="entry name" value="Apoptosis, Tumor Necrosis Factor Receptor Associated Protein 2, Chain A"/>
    <property type="match status" value="1"/>
</dbReference>
<dbReference type="PANTHER" id="PTHR24413">
    <property type="entry name" value="SPECKLE-TYPE POZ PROTEIN"/>
    <property type="match status" value="1"/>
</dbReference>
<dbReference type="InterPro" id="IPR008974">
    <property type="entry name" value="TRAF-like"/>
</dbReference>
<dbReference type="AlphaFoldDB" id="A0AAV4SRF8"/>
<accession>A0AAV4SRF8</accession>
<dbReference type="Gene3D" id="3.30.710.10">
    <property type="entry name" value="Potassium Channel Kv1.1, Chain A"/>
    <property type="match status" value="1"/>
</dbReference>
<reference evidence="3 4" key="1">
    <citation type="submission" date="2021-06" db="EMBL/GenBank/DDBJ databases">
        <title>Caerostris extrusa draft genome.</title>
        <authorList>
            <person name="Kono N."/>
            <person name="Arakawa K."/>
        </authorList>
    </citation>
    <scope>NUCLEOTIDE SEQUENCE [LARGE SCALE GENOMIC DNA]</scope>
</reference>